<dbReference type="Proteomes" id="UP000228533">
    <property type="component" value="Unassembled WGS sequence"/>
</dbReference>
<sequence length="111" mass="12974">MNTSKKTLNWLVTSYTIGRYANFEKKRQSDHYKTILWFVCNDIDKADQSAKIMINKEIEFLAHSRYQSVEDFKKSDDFKKFSAKNIEAMEQAIANQVSNFYITSVVTRGLT</sequence>
<accession>A0A2M6WTY4</accession>
<evidence type="ECO:0000313" key="1">
    <source>
        <dbReference type="EMBL" id="PIT96255.1"/>
    </source>
</evidence>
<evidence type="ECO:0000313" key="2">
    <source>
        <dbReference type="Proteomes" id="UP000228533"/>
    </source>
</evidence>
<proteinExistence type="predicted"/>
<gene>
    <name evidence="1" type="ORF">COT94_01000</name>
</gene>
<dbReference type="AlphaFoldDB" id="A0A2M6WTY4"/>
<reference evidence="2" key="1">
    <citation type="submission" date="2017-09" db="EMBL/GenBank/DDBJ databases">
        <title>Depth-based differentiation of microbial function through sediment-hosted aquifers and enrichment of novel symbionts in the deep terrestrial subsurface.</title>
        <authorList>
            <person name="Probst A.J."/>
            <person name="Ladd B."/>
            <person name="Jarett J.K."/>
            <person name="Geller-Mcgrath D.E."/>
            <person name="Sieber C.M.K."/>
            <person name="Emerson J.B."/>
            <person name="Anantharaman K."/>
            <person name="Thomas B.C."/>
            <person name="Malmstrom R."/>
            <person name="Stieglmeier M."/>
            <person name="Klingl A."/>
            <person name="Woyke T."/>
            <person name="Ryan C.M."/>
            <person name="Banfield J.F."/>
        </authorList>
    </citation>
    <scope>NUCLEOTIDE SEQUENCE [LARGE SCALE GENOMIC DNA]</scope>
</reference>
<dbReference type="EMBL" id="PFAM01000008">
    <property type="protein sequence ID" value="PIT96255.1"/>
    <property type="molecule type" value="Genomic_DNA"/>
</dbReference>
<comment type="caution">
    <text evidence="1">The sequence shown here is derived from an EMBL/GenBank/DDBJ whole genome shotgun (WGS) entry which is preliminary data.</text>
</comment>
<name>A0A2M6WTY4_9BACT</name>
<organism evidence="1 2">
    <name type="scientific">Candidatus Falkowbacteria bacterium CG10_big_fil_rev_8_21_14_0_10_37_14</name>
    <dbReference type="NCBI Taxonomy" id="1974561"/>
    <lineage>
        <taxon>Bacteria</taxon>
        <taxon>Candidatus Falkowiibacteriota</taxon>
    </lineage>
</organism>
<protein>
    <submittedName>
        <fullName evidence="1">Uncharacterized protein</fullName>
    </submittedName>
</protein>